<dbReference type="SUPFAM" id="SSF49265">
    <property type="entry name" value="Fibronectin type III"/>
    <property type="match status" value="1"/>
</dbReference>
<dbReference type="InterPro" id="IPR053171">
    <property type="entry name" value="Viral_Tip_Attach_Protein"/>
</dbReference>
<accession>A0ABX7BGQ2</accession>
<organism evidence="2 3">
    <name type="scientific">Skermanella cutis</name>
    <dbReference type="NCBI Taxonomy" id="2775420"/>
    <lineage>
        <taxon>Bacteria</taxon>
        <taxon>Pseudomonadati</taxon>
        <taxon>Pseudomonadota</taxon>
        <taxon>Alphaproteobacteria</taxon>
        <taxon>Rhodospirillales</taxon>
        <taxon>Azospirillaceae</taxon>
        <taxon>Skermanella</taxon>
    </lineage>
</organism>
<reference evidence="2" key="1">
    <citation type="submission" date="2021-02" db="EMBL/GenBank/DDBJ databases">
        <title>Skermanella TT6 skin isolate.</title>
        <authorList>
            <person name="Lee K."/>
            <person name="Ganzorig M."/>
        </authorList>
    </citation>
    <scope>NUCLEOTIDE SEQUENCE</scope>
    <source>
        <strain evidence="2">TT6</strain>
    </source>
</reference>
<dbReference type="PANTHER" id="PTHR36251">
    <property type="entry name" value="FELS-1 PROPHAGE HOST SPECIFICITY PROTEIN-RELATED"/>
    <property type="match status" value="1"/>
</dbReference>
<protein>
    <submittedName>
        <fullName evidence="2">DUF1983 domain-containing protein</fullName>
    </submittedName>
</protein>
<dbReference type="InterPro" id="IPR032876">
    <property type="entry name" value="J_dom"/>
</dbReference>
<dbReference type="InterPro" id="IPR015406">
    <property type="entry name" value="GpJ_CSF"/>
</dbReference>
<gene>
    <name evidence="2" type="ORF">IGS68_31590</name>
</gene>
<dbReference type="InterPro" id="IPR013783">
    <property type="entry name" value="Ig-like_fold"/>
</dbReference>
<feature type="domain" description="Fibronectin type-III" evidence="1">
    <location>
        <begin position="534"/>
        <end position="628"/>
    </location>
</feature>
<evidence type="ECO:0000259" key="1">
    <source>
        <dbReference type="PROSITE" id="PS50853"/>
    </source>
</evidence>
<dbReference type="PROSITE" id="PS50853">
    <property type="entry name" value="FN3"/>
    <property type="match status" value="1"/>
</dbReference>
<dbReference type="Gene3D" id="2.60.40.10">
    <property type="entry name" value="Immunoglobulins"/>
    <property type="match status" value="1"/>
</dbReference>
<dbReference type="RefSeq" id="WP_201083230.1">
    <property type="nucleotide sequence ID" value="NZ_CP067422.1"/>
</dbReference>
<name>A0ABX7BGQ2_9PROT</name>
<dbReference type="InterPro" id="IPR003961">
    <property type="entry name" value="FN3_dom"/>
</dbReference>
<geneLocation type="plasmid" evidence="2 3">
    <name>pTT6-2</name>
</geneLocation>
<dbReference type="EMBL" id="CP067422">
    <property type="protein sequence ID" value="QQP93570.1"/>
    <property type="molecule type" value="Genomic_DNA"/>
</dbReference>
<keyword evidence="2" id="KW-0614">Plasmid</keyword>
<dbReference type="InterPro" id="IPR036116">
    <property type="entry name" value="FN3_sf"/>
</dbReference>
<evidence type="ECO:0000313" key="2">
    <source>
        <dbReference type="EMBL" id="QQP93570.1"/>
    </source>
</evidence>
<dbReference type="Pfam" id="PF09327">
    <property type="entry name" value="Phage_Tail_Tip"/>
    <property type="match status" value="1"/>
</dbReference>
<evidence type="ECO:0000313" key="3">
    <source>
        <dbReference type="Proteomes" id="UP000595197"/>
    </source>
</evidence>
<dbReference type="PANTHER" id="PTHR36251:SF2">
    <property type="entry name" value="GIFSY-2 PROPHAGE HOST SPECIFICITY PROTEIN J, PHAGE LAMBDA"/>
    <property type="match status" value="1"/>
</dbReference>
<proteinExistence type="predicted"/>
<keyword evidence="3" id="KW-1185">Reference proteome</keyword>
<dbReference type="Pfam" id="PF13550">
    <property type="entry name" value="Phage-tail_3"/>
    <property type="match status" value="1"/>
</dbReference>
<dbReference type="Proteomes" id="UP000595197">
    <property type="component" value="Plasmid pTT6-2"/>
</dbReference>
<sequence length="1613" mass="172260">MPPVAIGAVAGAVSYSVGTVIAGTTFYWGAMAASAALSAAMAGASMLLAPDATDFSSLAQDRTHTVRQAVAPRQVVYGQMRVGGPIVFINVHGDLGPDGKPTGVNKNKWLNLVIPLACHEVEEIGDIYLNDEKLDLGPDGIVNSGTYYFKGDWGGNNPLSSTWERGMVRVRKYRGAPGQVADQGLINETAYLPEEDRWTADCVGNNTAYIVVTMEWQQSIFQSGIPNITAIVKGKKVFDPRDGVTRYSDNAALCIRDYLLTKSKDGGIGALADELLDTSWSAQANICDELVPLADGSSERRYVLNGTIELSAANSPKNTAEAMLTACGGNLAYAGGKWRLLVGAYRTPSVTLTDNDFRGSVQIQTRTSRRDSFNAVKGIYTDPTNLFQPTDYPVVASDTFMAQDGGHRTFRELDLPFTTSASAAQRLAKMDLLKSRQPIVVSAQCKLTAFRLQVGDVVMVTRERQGWINKAFEVTEWRLAVDGEAGIGVDLTLRETSPEAYDWQTSEEQTVDPAPNSQLPDWRNVPEVTNLSVDSSNSQVIEGSDGGLISRALVTWTAPGDVFVDSFEIQWKLAGDANWTYSATSTSTSYSIDNLPVGLVIDVRVRARNSLGVYGNFVTILGHQIAGYSGRANPAVVNLKVVGSAAGAPGVFNTRDVTFAWDNTSIGPVLFDRYIVEIRDATTNALRRSVETRDNTYTYLFDDNQRDSLKRSFVVSVRVRNKLGALSAATTLTATNPPPGLPTAVSLAGNFRSISLRYTPPSDLDFEGILVWVGTATNFVRDAASLRYQGPDTFIVLDAAPGQTYYIRYACFDAFGVDGVTQSSEQTVATIKISHADLVEELIDKTNLVPALYDRVELIPILETRISTEETTRQTAIETLSQRVDTISAQTGSKTYRQAAAPTSGMNAGDLWFDTDDSNKVYRYSGSAWQLTDDTRISGNAAAIQTETTARINAVSTLASQVTTIQTEVDGHTTAIQESASSIDGLEAQYTVKIDNNGHVSGFGLASNSRTGTPVSAFVVNADKFALAKPTAGLTNPVIPFIVDTSSTPPVLSFTGVISADQVQSGTIDTETLFIGGSNLVLDGPSKTIKVKNGTTDVVKMGLLSGTTNYGIEIRGTDGALVLSSGTGVPAAKVSGLGGLATKDTVGGAEIVAGRGINMLYNADPVLGSTDGWKTSDNSTGRVVTLGINPDANNTIPGAGVLFWSIPTAATSGTAFTIANDGQSGFRYPVIAGRRYEAHALMGIYRAAYVHISIYFFNATGGLTGSFHGNQITNTSQFVRLNQLGQSSVFATAPANSVTASIRFWCQCNTGTNPYGIATRAYFGEATAAQTELSPWSPGPMPVSAAGVNGLGDLAIMDSVNWDVVGGKPVFGSFATLSQITQSNASTFIGAAAIGSAHISLLTADKLAAGNLRTDTFLSANNGVVVLDGREGGRLTMNDPRTGRNRVWIGHKSLQDYGFWLNAYDGTEIFGMSGLNGAYIRDLSVDTLKIASEAVLVPRSATTTTARVGNGTFQQVLQFPIVMKQPGRLIMLVSLSQSFPGGNRNWTVRGQIYKSDGTNYLVDRWGGAWNDAIALSGDTLCPAGTHTCVVWWLAQDSTVRFNQANMVVLGAMR</sequence>